<organism evidence="9 10">
    <name type="scientific">Apiospora marii</name>
    <dbReference type="NCBI Taxonomy" id="335849"/>
    <lineage>
        <taxon>Eukaryota</taxon>
        <taxon>Fungi</taxon>
        <taxon>Dikarya</taxon>
        <taxon>Ascomycota</taxon>
        <taxon>Pezizomycotina</taxon>
        <taxon>Sordariomycetes</taxon>
        <taxon>Xylariomycetidae</taxon>
        <taxon>Amphisphaeriales</taxon>
        <taxon>Apiosporaceae</taxon>
        <taxon>Apiospora</taxon>
    </lineage>
</organism>
<evidence type="ECO:0000256" key="3">
    <source>
        <dbReference type="ARBA" id="ARBA00022989"/>
    </source>
</evidence>
<evidence type="ECO:0000313" key="9">
    <source>
        <dbReference type="EMBL" id="KAK8040280.1"/>
    </source>
</evidence>
<keyword evidence="10" id="KW-1185">Reference proteome</keyword>
<feature type="transmembrane region" description="Helical" evidence="7">
    <location>
        <begin position="130"/>
        <end position="151"/>
    </location>
</feature>
<reference evidence="9 10" key="1">
    <citation type="submission" date="2023-01" db="EMBL/GenBank/DDBJ databases">
        <title>Analysis of 21 Apiospora genomes using comparative genomics revels a genus with tremendous synthesis potential of carbohydrate active enzymes and secondary metabolites.</title>
        <authorList>
            <person name="Sorensen T."/>
        </authorList>
    </citation>
    <scope>NUCLEOTIDE SEQUENCE [LARGE SCALE GENOMIC DNA]</scope>
    <source>
        <strain evidence="9 10">CBS 20057</strain>
    </source>
</reference>
<feature type="compositionally biased region" description="Polar residues" evidence="6">
    <location>
        <begin position="314"/>
        <end position="327"/>
    </location>
</feature>
<accession>A0ABR1T2U7</accession>
<feature type="transmembrane region" description="Helical" evidence="7">
    <location>
        <begin position="20"/>
        <end position="40"/>
    </location>
</feature>
<evidence type="ECO:0000256" key="5">
    <source>
        <dbReference type="ARBA" id="ARBA00038359"/>
    </source>
</evidence>
<feature type="transmembrane region" description="Helical" evidence="7">
    <location>
        <begin position="95"/>
        <end position="123"/>
    </location>
</feature>
<dbReference type="PANTHER" id="PTHR33048">
    <property type="entry name" value="PTH11-LIKE INTEGRAL MEMBRANE PROTEIN (AFU_ORTHOLOGUE AFUA_5G11245)"/>
    <property type="match status" value="1"/>
</dbReference>
<feature type="domain" description="Rhodopsin" evidence="8">
    <location>
        <begin position="37"/>
        <end position="150"/>
    </location>
</feature>
<feature type="region of interest" description="Disordered" evidence="6">
    <location>
        <begin position="290"/>
        <end position="327"/>
    </location>
</feature>
<dbReference type="InterPro" id="IPR049326">
    <property type="entry name" value="Rhodopsin_dom_fungi"/>
</dbReference>
<gene>
    <name evidence="9" type="ORF">PG991_000068</name>
</gene>
<name>A0ABR1T2U7_9PEZI</name>
<dbReference type="InterPro" id="IPR052337">
    <property type="entry name" value="SAT4-like"/>
</dbReference>
<comment type="subcellular location">
    <subcellularLocation>
        <location evidence="1">Membrane</location>
        <topology evidence="1">Multi-pass membrane protein</topology>
    </subcellularLocation>
</comment>
<keyword evidence="3 7" id="KW-1133">Transmembrane helix</keyword>
<dbReference type="PANTHER" id="PTHR33048:SF155">
    <property type="entry name" value="INTEGRAL MEMBRANE PROTEIN"/>
    <property type="match status" value="1"/>
</dbReference>
<evidence type="ECO:0000313" key="10">
    <source>
        <dbReference type="Proteomes" id="UP001396898"/>
    </source>
</evidence>
<dbReference type="Pfam" id="PF20684">
    <property type="entry name" value="Fung_rhodopsin"/>
    <property type="match status" value="1"/>
</dbReference>
<keyword evidence="4 7" id="KW-0472">Membrane</keyword>
<evidence type="ECO:0000256" key="1">
    <source>
        <dbReference type="ARBA" id="ARBA00004141"/>
    </source>
</evidence>
<dbReference type="Proteomes" id="UP001396898">
    <property type="component" value="Unassembled WGS sequence"/>
</dbReference>
<comment type="caution">
    <text evidence="9">The sequence shown here is derived from an EMBL/GenBank/DDBJ whole genome shotgun (WGS) entry which is preliminary data.</text>
</comment>
<dbReference type="EMBL" id="JAQQWI010000001">
    <property type="protein sequence ID" value="KAK8040280.1"/>
    <property type="molecule type" value="Genomic_DNA"/>
</dbReference>
<evidence type="ECO:0000256" key="4">
    <source>
        <dbReference type="ARBA" id="ARBA00023136"/>
    </source>
</evidence>
<keyword evidence="2 7" id="KW-0812">Transmembrane</keyword>
<evidence type="ECO:0000256" key="7">
    <source>
        <dbReference type="SAM" id="Phobius"/>
    </source>
</evidence>
<evidence type="ECO:0000256" key="2">
    <source>
        <dbReference type="ARBA" id="ARBA00022692"/>
    </source>
</evidence>
<comment type="similarity">
    <text evidence="5">Belongs to the SAT4 family.</text>
</comment>
<sequence>MLLLPASTDQVAPVRDTHTLASVWSLAGIASIFALGRFYVRGYRAGKLRSDDYFIMLTMSCIISVCSLATKAIEYGLGRHVETVPRQDQIAVVKWIYLASCPGVMSIVIPKLAVVSLLVRLLVPGRVHYWFLWAIAAAVNIFCFAIVVIFLRTLASKCPPFEVDGIPPGCVPVATQVKYCLFAGYSSGAAGINKTMHVPALASPDFIYTNAGLLRWTVAESSSFVIASSMPVLQPLFQELFGFSIVGRPLQTLKRSCDGVVEFCGKKIATAIQRRVVEANNLDDLSELGQDLEANDGQGGSAVGHECAPPTAHVSGSKTTTTLIEGK</sequence>
<feature type="transmembrane region" description="Helical" evidence="7">
    <location>
        <begin position="52"/>
        <end position="75"/>
    </location>
</feature>
<proteinExistence type="inferred from homology"/>
<evidence type="ECO:0000256" key="6">
    <source>
        <dbReference type="SAM" id="MobiDB-lite"/>
    </source>
</evidence>
<protein>
    <recommendedName>
        <fullName evidence="8">Rhodopsin domain-containing protein</fullName>
    </recommendedName>
</protein>
<evidence type="ECO:0000259" key="8">
    <source>
        <dbReference type="Pfam" id="PF20684"/>
    </source>
</evidence>